<feature type="domain" description="FAD-dependent oxidoreductase 2 FAD-binding" evidence="4">
    <location>
        <begin position="30"/>
        <end position="62"/>
    </location>
</feature>
<dbReference type="RefSeq" id="WP_139173280.1">
    <property type="nucleotide sequence ID" value="NZ_FNHL01000001.1"/>
</dbReference>
<evidence type="ECO:0000256" key="2">
    <source>
        <dbReference type="ARBA" id="ARBA00023002"/>
    </source>
</evidence>
<dbReference type="OrthoDB" id="341719at2157"/>
<reference evidence="6" key="1">
    <citation type="submission" date="2016-10" db="EMBL/GenBank/DDBJ databases">
        <authorList>
            <person name="Varghese N."/>
            <person name="Submissions S."/>
        </authorList>
    </citation>
    <scope>NUCLEOTIDE SEQUENCE [LARGE SCALE GENOMIC DNA]</scope>
    <source>
        <strain evidence="6">CGMCC 1.10119</strain>
    </source>
</reference>
<feature type="region of interest" description="Disordered" evidence="3">
    <location>
        <begin position="108"/>
        <end position="133"/>
    </location>
</feature>
<evidence type="ECO:0000259" key="4">
    <source>
        <dbReference type="Pfam" id="PF00890"/>
    </source>
</evidence>
<dbReference type="Proteomes" id="UP000199451">
    <property type="component" value="Unassembled WGS sequence"/>
</dbReference>
<name>A0A1G9R0D6_9EURY</name>
<evidence type="ECO:0000256" key="3">
    <source>
        <dbReference type="SAM" id="MobiDB-lite"/>
    </source>
</evidence>
<dbReference type="GO" id="GO:0016491">
    <property type="term" value="F:oxidoreductase activity"/>
    <property type="evidence" value="ECO:0007669"/>
    <property type="project" value="UniProtKB-KW"/>
</dbReference>
<dbReference type="Gene3D" id="3.50.50.60">
    <property type="entry name" value="FAD/NAD(P)-binding domain"/>
    <property type="match status" value="1"/>
</dbReference>
<dbReference type="InterPro" id="IPR050097">
    <property type="entry name" value="Ferredoxin-NADP_redctase_2"/>
</dbReference>
<feature type="region of interest" description="Disordered" evidence="3">
    <location>
        <begin position="1"/>
        <end position="24"/>
    </location>
</feature>
<dbReference type="PRINTS" id="PR00368">
    <property type="entry name" value="FADPNR"/>
</dbReference>
<accession>A0A1G9R0D6</accession>
<feature type="compositionally biased region" description="Basic and acidic residues" evidence="3">
    <location>
        <begin position="253"/>
        <end position="262"/>
    </location>
</feature>
<dbReference type="Pfam" id="PF00890">
    <property type="entry name" value="FAD_binding_2"/>
    <property type="match status" value="1"/>
</dbReference>
<evidence type="ECO:0000313" key="5">
    <source>
        <dbReference type="EMBL" id="SDM15925.1"/>
    </source>
</evidence>
<evidence type="ECO:0000256" key="1">
    <source>
        <dbReference type="ARBA" id="ARBA00022630"/>
    </source>
</evidence>
<dbReference type="InterPro" id="IPR003953">
    <property type="entry name" value="FAD-dep_OxRdtase_2_FAD-bd"/>
</dbReference>
<protein>
    <submittedName>
        <fullName evidence="5">FAD binding domain-containing protein</fullName>
    </submittedName>
</protein>
<evidence type="ECO:0000313" key="6">
    <source>
        <dbReference type="Proteomes" id="UP000199451"/>
    </source>
</evidence>
<gene>
    <name evidence="5" type="ORF">SAMN04487949_1086</name>
</gene>
<keyword evidence="1" id="KW-0285">Flavoprotein</keyword>
<keyword evidence="6" id="KW-1185">Reference proteome</keyword>
<sequence>MTDDDDTTTEASTESSDEPASERHATGRYDVLVVGGGVAGLTASVFTARAGLSTVVVNDGEPIVRRNAHLENFPGFPAGVNSNLFTDMLGAQSTRNGADHVEGRVTEIRRASGDDGEGDREGDERAGDDSGASRFVADVEDVGEVAAQYVVASSWADADYLDGLGVEIRDAGSKRYVDDDGLGRTTVEGVYVAGRLSERYHQAIVAAGHGAEVAITLIHDSEVPYYHDWVAPEGYFTDRGREVPPGCEEIDETERRARERESMAVMQEYFSEPHPERQRTHPSLVDDELGRLADDE</sequence>
<organism evidence="5 6">
    <name type="scientific">Halogranum gelatinilyticum</name>
    <dbReference type="NCBI Taxonomy" id="660521"/>
    <lineage>
        <taxon>Archaea</taxon>
        <taxon>Methanobacteriati</taxon>
        <taxon>Methanobacteriota</taxon>
        <taxon>Stenosarchaea group</taxon>
        <taxon>Halobacteria</taxon>
        <taxon>Halobacteriales</taxon>
        <taxon>Haloferacaceae</taxon>
    </lineage>
</organism>
<keyword evidence="2" id="KW-0560">Oxidoreductase</keyword>
<dbReference type="PRINTS" id="PR00469">
    <property type="entry name" value="PNDRDTASEII"/>
</dbReference>
<proteinExistence type="predicted"/>
<dbReference type="SUPFAM" id="SSF51905">
    <property type="entry name" value="FAD/NAD(P)-binding domain"/>
    <property type="match status" value="1"/>
</dbReference>
<dbReference type="PANTHER" id="PTHR48105">
    <property type="entry name" value="THIOREDOXIN REDUCTASE 1-RELATED-RELATED"/>
    <property type="match status" value="1"/>
</dbReference>
<feature type="region of interest" description="Disordered" evidence="3">
    <location>
        <begin position="251"/>
        <end position="296"/>
    </location>
</feature>
<dbReference type="InterPro" id="IPR036188">
    <property type="entry name" value="FAD/NAD-bd_sf"/>
</dbReference>
<dbReference type="AlphaFoldDB" id="A0A1G9R0D6"/>
<dbReference type="EMBL" id="FNHL01000001">
    <property type="protein sequence ID" value="SDM15925.1"/>
    <property type="molecule type" value="Genomic_DNA"/>
</dbReference>
<dbReference type="STRING" id="660521.SAMN04487949_1086"/>